<sequence>MNILQPIPHAPGDTEPDIPACSFTFDDITESIMKSAISRYPPPDISPVQDLDLIELASTGMTVPSYLSRYLIGKDEKFTLPQHTIQRQTYGLSLNERFHGRRLSPAYDTRSPSSSFDRITEAIEDGVDPYALSDSFGKKLLL</sequence>
<reference evidence="1 2" key="1">
    <citation type="journal article" date="2019" name="Sci. Rep.">
        <title>A high-quality genome of Eragrostis curvula grass provides insights into Poaceae evolution and supports new strategies to enhance forage quality.</title>
        <authorList>
            <person name="Carballo J."/>
            <person name="Santos B.A.C.M."/>
            <person name="Zappacosta D."/>
            <person name="Garbus I."/>
            <person name="Selva J.P."/>
            <person name="Gallo C.A."/>
            <person name="Diaz A."/>
            <person name="Albertini E."/>
            <person name="Caccamo M."/>
            <person name="Echenique V."/>
        </authorList>
    </citation>
    <scope>NUCLEOTIDE SEQUENCE [LARGE SCALE GENOMIC DNA]</scope>
    <source>
        <strain evidence="2">cv. Victoria</strain>
        <tissue evidence="1">Leaf</tissue>
    </source>
</reference>
<comment type="caution">
    <text evidence="1">The sequence shown here is derived from an EMBL/GenBank/DDBJ whole genome shotgun (WGS) entry which is preliminary data.</text>
</comment>
<feature type="non-terminal residue" evidence="1">
    <location>
        <position position="1"/>
    </location>
</feature>
<evidence type="ECO:0000313" key="2">
    <source>
        <dbReference type="Proteomes" id="UP000324897"/>
    </source>
</evidence>
<name>A0A5J9SMW6_9POAL</name>
<evidence type="ECO:0000313" key="1">
    <source>
        <dbReference type="EMBL" id="TVU00311.1"/>
    </source>
</evidence>
<dbReference type="AlphaFoldDB" id="A0A5J9SMW6"/>
<dbReference type="EMBL" id="RWGY01000609">
    <property type="protein sequence ID" value="TVU00311.1"/>
    <property type="molecule type" value="Genomic_DNA"/>
</dbReference>
<dbReference type="Proteomes" id="UP000324897">
    <property type="component" value="Unassembled WGS sequence"/>
</dbReference>
<gene>
    <name evidence="1" type="ORF">EJB05_54270</name>
</gene>
<accession>A0A5J9SMW6</accession>
<protein>
    <submittedName>
        <fullName evidence="1">Uncharacterized protein</fullName>
    </submittedName>
</protein>
<organism evidence="1 2">
    <name type="scientific">Eragrostis curvula</name>
    <name type="common">weeping love grass</name>
    <dbReference type="NCBI Taxonomy" id="38414"/>
    <lineage>
        <taxon>Eukaryota</taxon>
        <taxon>Viridiplantae</taxon>
        <taxon>Streptophyta</taxon>
        <taxon>Embryophyta</taxon>
        <taxon>Tracheophyta</taxon>
        <taxon>Spermatophyta</taxon>
        <taxon>Magnoliopsida</taxon>
        <taxon>Liliopsida</taxon>
        <taxon>Poales</taxon>
        <taxon>Poaceae</taxon>
        <taxon>PACMAD clade</taxon>
        <taxon>Chloridoideae</taxon>
        <taxon>Eragrostideae</taxon>
        <taxon>Eragrostidinae</taxon>
        <taxon>Eragrostis</taxon>
    </lineage>
</organism>
<keyword evidence="2" id="KW-1185">Reference proteome</keyword>
<dbReference type="Gramene" id="TVU00311">
    <property type="protein sequence ID" value="TVU00311"/>
    <property type="gene ID" value="EJB05_54270"/>
</dbReference>
<proteinExistence type="predicted"/>